<dbReference type="PANTHER" id="PTHR21060">
    <property type="entry name" value="ACETATE KINASE"/>
    <property type="match status" value="1"/>
</dbReference>
<gene>
    <name evidence="9" type="primary">ackA</name>
    <name evidence="11" type="ORF">ETD83_25185</name>
</gene>
<dbReference type="UniPathway" id="UPA00340">
    <property type="reaction ID" value="UER00458"/>
</dbReference>
<dbReference type="Gene3D" id="3.30.420.40">
    <property type="match status" value="2"/>
</dbReference>
<dbReference type="RefSeq" id="WP_138647684.1">
    <property type="nucleotide sequence ID" value="NZ_VCKW01000143.1"/>
</dbReference>
<keyword evidence="5 9" id="KW-0547">Nucleotide-binding</keyword>
<comment type="cofactor">
    <cofactor evidence="9">
        <name>Mg(2+)</name>
        <dbReference type="ChEBI" id="CHEBI:18420"/>
    </cofactor>
    <cofactor evidence="9">
        <name>Mn(2+)</name>
        <dbReference type="ChEBI" id="CHEBI:29035"/>
    </cofactor>
    <text evidence="9">Mg(2+). Can also accept Mn(2+).</text>
</comment>
<feature type="site" description="Transition state stabilizer" evidence="9">
    <location>
        <position position="147"/>
    </location>
</feature>
<keyword evidence="12" id="KW-1185">Reference proteome</keyword>
<evidence type="ECO:0000256" key="8">
    <source>
        <dbReference type="ARBA" id="ARBA00022842"/>
    </source>
</evidence>
<feature type="site" description="Transition state stabilizer" evidence="9">
    <location>
        <position position="211"/>
    </location>
</feature>
<dbReference type="HAMAP" id="MF_00020">
    <property type="entry name" value="Acetate_kinase"/>
    <property type="match status" value="1"/>
</dbReference>
<proteinExistence type="inferred from homology"/>
<evidence type="ECO:0000256" key="6">
    <source>
        <dbReference type="ARBA" id="ARBA00022777"/>
    </source>
</evidence>
<dbReference type="GO" id="GO:0005524">
    <property type="term" value="F:ATP binding"/>
    <property type="evidence" value="ECO:0007669"/>
    <property type="project" value="UniProtKB-KW"/>
</dbReference>
<feature type="binding site" evidence="9">
    <location>
        <position position="352"/>
    </location>
    <ligand>
        <name>Mg(2+)</name>
        <dbReference type="ChEBI" id="CHEBI:18420"/>
    </ligand>
</feature>
<dbReference type="GO" id="GO:0006083">
    <property type="term" value="P:acetate metabolic process"/>
    <property type="evidence" value="ECO:0007669"/>
    <property type="project" value="TreeGrafter"/>
</dbReference>
<dbReference type="PANTHER" id="PTHR21060:SF21">
    <property type="entry name" value="ACETATE KINASE"/>
    <property type="match status" value="1"/>
</dbReference>
<dbReference type="AlphaFoldDB" id="A0A5C4J6M5"/>
<accession>A0A5C4J6M5</accession>
<dbReference type="PROSITE" id="PS01076">
    <property type="entry name" value="ACETATE_KINASE_2"/>
    <property type="match status" value="1"/>
</dbReference>
<evidence type="ECO:0000313" key="11">
    <source>
        <dbReference type="EMBL" id="TMQ93572.1"/>
    </source>
</evidence>
<keyword evidence="7 9" id="KW-0067">ATP-binding</keyword>
<protein>
    <recommendedName>
        <fullName evidence="9">Acetate kinase</fullName>
        <ecNumber evidence="9">2.7.2.1</ecNumber>
    </recommendedName>
    <alternativeName>
        <fullName evidence="9">Acetokinase</fullName>
    </alternativeName>
</protein>
<evidence type="ECO:0000256" key="5">
    <source>
        <dbReference type="ARBA" id="ARBA00022741"/>
    </source>
</evidence>
<evidence type="ECO:0000256" key="9">
    <source>
        <dbReference type="HAMAP-Rule" id="MF_00020"/>
    </source>
</evidence>
<comment type="function">
    <text evidence="9">Catalyzes the formation of acetyl phosphate from acetate and ATP. Can also catalyze the reverse reaction.</text>
</comment>
<dbReference type="Proteomes" id="UP000309174">
    <property type="component" value="Unassembled WGS sequence"/>
</dbReference>
<comment type="catalytic activity">
    <reaction evidence="9">
        <text>acetate + ATP = acetyl phosphate + ADP</text>
        <dbReference type="Rhea" id="RHEA:11352"/>
        <dbReference type="ChEBI" id="CHEBI:22191"/>
        <dbReference type="ChEBI" id="CHEBI:30089"/>
        <dbReference type="ChEBI" id="CHEBI:30616"/>
        <dbReference type="ChEBI" id="CHEBI:456216"/>
        <dbReference type="EC" id="2.7.2.1"/>
    </reaction>
</comment>
<dbReference type="InterPro" id="IPR000890">
    <property type="entry name" value="Aliphatic_acid_kin_short-chain"/>
</dbReference>
<dbReference type="EC" id="2.7.2.1" evidence="9"/>
<evidence type="ECO:0000256" key="3">
    <source>
        <dbReference type="ARBA" id="ARBA00022679"/>
    </source>
</evidence>
<comment type="caution">
    <text evidence="11">The sequence shown here is derived from an EMBL/GenBank/DDBJ whole genome shotgun (WGS) entry which is preliminary data.</text>
</comment>
<dbReference type="InterPro" id="IPR043129">
    <property type="entry name" value="ATPase_NBD"/>
</dbReference>
<evidence type="ECO:0000256" key="10">
    <source>
        <dbReference type="RuleBase" id="RU003835"/>
    </source>
</evidence>
<comment type="subcellular location">
    <subcellularLocation>
        <location evidence="9">Cytoplasm</location>
    </subcellularLocation>
</comment>
<keyword evidence="6 9" id="KW-0418">Kinase</keyword>
<dbReference type="EMBL" id="VCKW01000143">
    <property type="protein sequence ID" value="TMQ93572.1"/>
    <property type="molecule type" value="Genomic_DNA"/>
</dbReference>
<dbReference type="OrthoDB" id="9802453at2"/>
<dbReference type="PRINTS" id="PR00471">
    <property type="entry name" value="ACETATEKNASE"/>
</dbReference>
<keyword evidence="4 9" id="KW-0479">Metal-binding</keyword>
<sequence length="370" mass="38660">MRILTVNPGSSSIKFSLVEADDTVRAHVELPTGGADREAERLLASVARLPRPDAVGIRFVHGGRDFTCPVLIDDEVTERLHGLTGLAPLHQPLSLYALGEVRRAFPDVPAVACFDTAFHATLPEAAATYALPAEWRERFGVRRYGFHGLSHAYAARRTGELLSAGSAAPTGLRAAVCHLGSGASLSAVAGGRSVDTTMGFTPLDGLVMATRAGGIDPGIPLWLLAHGVPAEEIRDALEHRSGLRALAGTGDMRTLRSRAAAADEAAVSALTVYHHRLRACAAAMTAALGGLDALVFTGGVGEHDPETRRRLVADLAYLGARIDPVLNAAARGDAVISPPDAAVAAVVVTAREDLEIAAGTRSVLHEGARL</sequence>
<comment type="pathway">
    <text evidence="9">Metabolic intermediate biosynthesis; acetyl-CoA biosynthesis; acetyl-CoA from acetate: step 1/2.</text>
</comment>
<evidence type="ECO:0000313" key="12">
    <source>
        <dbReference type="Proteomes" id="UP000309174"/>
    </source>
</evidence>
<evidence type="ECO:0000256" key="1">
    <source>
        <dbReference type="ARBA" id="ARBA00008748"/>
    </source>
</evidence>
<feature type="active site" description="Proton donor/acceptor" evidence="9">
    <location>
        <position position="115"/>
    </location>
</feature>
<feature type="binding site" evidence="9">
    <location>
        <begin position="251"/>
        <end position="253"/>
    </location>
    <ligand>
        <name>ATP</name>
        <dbReference type="ChEBI" id="CHEBI:30616"/>
    </ligand>
</feature>
<evidence type="ECO:0000256" key="4">
    <source>
        <dbReference type="ARBA" id="ARBA00022723"/>
    </source>
</evidence>
<reference evidence="11 12" key="1">
    <citation type="submission" date="2019-05" db="EMBL/GenBank/DDBJ databases">
        <title>Draft genome sequence of Actinomadura sp. 14C53.</title>
        <authorList>
            <person name="Saricaoglu S."/>
            <person name="Isik K."/>
        </authorList>
    </citation>
    <scope>NUCLEOTIDE SEQUENCE [LARGE SCALE GENOMIC DNA]</scope>
    <source>
        <strain evidence="11 12">14C53</strain>
    </source>
</reference>
<feature type="binding site" evidence="9">
    <location>
        <position position="14"/>
    </location>
    <ligand>
        <name>ATP</name>
        <dbReference type="ChEBI" id="CHEBI:30616"/>
    </ligand>
</feature>
<dbReference type="GO" id="GO:0005829">
    <property type="term" value="C:cytosol"/>
    <property type="evidence" value="ECO:0007669"/>
    <property type="project" value="TreeGrafter"/>
</dbReference>
<keyword evidence="3 9" id="KW-0808">Transferase</keyword>
<dbReference type="SUPFAM" id="SSF53067">
    <property type="entry name" value="Actin-like ATPase domain"/>
    <property type="match status" value="2"/>
</dbReference>
<keyword evidence="8 9" id="KW-0460">Magnesium</keyword>
<dbReference type="InterPro" id="IPR004372">
    <property type="entry name" value="Ac/propionate_kinase"/>
</dbReference>
<dbReference type="GO" id="GO:0008776">
    <property type="term" value="F:acetate kinase activity"/>
    <property type="evidence" value="ECO:0007669"/>
    <property type="project" value="UniProtKB-UniRule"/>
</dbReference>
<feature type="binding site" evidence="9">
    <location>
        <begin position="178"/>
        <end position="182"/>
    </location>
    <ligand>
        <name>ATP</name>
        <dbReference type="ChEBI" id="CHEBI:30616"/>
    </ligand>
</feature>
<dbReference type="NCBIfam" id="TIGR00016">
    <property type="entry name" value="ackA"/>
    <property type="match status" value="1"/>
</dbReference>
<dbReference type="GO" id="GO:0000287">
    <property type="term" value="F:magnesium ion binding"/>
    <property type="evidence" value="ECO:0007669"/>
    <property type="project" value="UniProtKB-UniRule"/>
</dbReference>
<evidence type="ECO:0000256" key="7">
    <source>
        <dbReference type="ARBA" id="ARBA00022840"/>
    </source>
</evidence>
<feature type="binding site" evidence="9">
    <location>
        <position position="58"/>
    </location>
    <ligand>
        <name>substrate</name>
    </ligand>
</feature>
<dbReference type="PROSITE" id="PS01075">
    <property type="entry name" value="ACETATE_KINASE_1"/>
    <property type="match status" value="1"/>
</dbReference>
<name>A0A5C4J6M5_9ACTN</name>
<dbReference type="InterPro" id="IPR023865">
    <property type="entry name" value="Aliphatic_acid_kinase_CS"/>
</dbReference>
<feature type="binding site" evidence="9">
    <location>
        <position position="7"/>
    </location>
    <ligand>
        <name>Mg(2+)</name>
        <dbReference type="ChEBI" id="CHEBI:18420"/>
    </ligand>
</feature>
<dbReference type="Pfam" id="PF00871">
    <property type="entry name" value="Acetate_kinase"/>
    <property type="match status" value="1"/>
</dbReference>
<keyword evidence="2 9" id="KW-0963">Cytoplasm</keyword>
<comment type="subunit">
    <text evidence="9">Homodimer.</text>
</comment>
<organism evidence="11 12">
    <name type="scientific">Actinomadura soli</name>
    <dbReference type="NCBI Taxonomy" id="2508997"/>
    <lineage>
        <taxon>Bacteria</taxon>
        <taxon>Bacillati</taxon>
        <taxon>Actinomycetota</taxon>
        <taxon>Actinomycetes</taxon>
        <taxon>Streptosporangiales</taxon>
        <taxon>Thermomonosporaceae</taxon>
        <taxon>Actinomadura</taxon>
    </lineage>
</organism>
<comment type="similarity">
    <text evidence="1 9 10">Belongs to the acetokinase family.</text>
</comment>
<evidence type="ECO:0000256" key="2">
    <source>
        <dbReference type="ARBA" id="ARBA00022490"/>
    </source>
</evidence>
<dbReference type="GO" id="GO:0006085">
    <property type="term" value="P:acetyl-CoA biosynthetic process"/>
    <property type="evidence" value="ECO:0007669"/>
    <property type="project" value="UniProtKB-UniRule"/>
</dbReference>
<dbReference type="PIRSF" id="PIRSF000722">
    <property type="entry name" value="Acetate_prop_kin"/>
    <property type="match status" value="1"/>
</dbReference>
<feature type="binding site" evidence="9">
    <location>
        <begin position="299"/>
        <end position="303"/>
    </location>
    <ligand>
        <name>ATP</name>
        <dbReference type="ChEBI" id="CHEBI:30616"/>
    </ligand>
</feature>